<dbReference type="FunFam" id="3.40.50.300:FF:000589">
    <property type="entry name" value="ABC transporter, ATP-binding subunit"/>
    <property type="match status" value="1"/>
</dbReference>
<accession>A0A1F8EB27</accession>
<evidence type="ECO:0000256" key="3">
    <source>
        <dbReference type="ARBA" id="ARBA00022475"/>
    </source>
</evidence>
<dbReference type="Gene3D" id="3.40.50.300">
    <property type="entry name" value="P-loop containing nucleotide triphosphate hydrolases"/>
    <property type="match status" value="1"/>
</dbReference>
<gene>
    <name evidence="10" type="ORF">A2735_00915</name>
</gene>
<dbReference type="InterPro" id="IPR025302">
    <property type="entry name" value="DrrA1/2-like_C"/>
</dbReference>
<keyword evidence="7" id="KW-0472">Membrane</keyword>
<dbReference type="SUPFAM" id="SSF52540">
    <property type="entry name" value="P-loop containing nucleoside triphosphate hydrolases"/>
    <property type="match status" value="1"/>
</dbReference>
<dbReference type="PANTHER" id="PTHR42711">
    <property type="entry name" value="ABC TRANSPORTER ATP-BINDING PROTEIN"/>
    <property type="match status" value="1"/>
</dbReference>
<reference evidence="10 11" key="1">
    <citation type="journal article" date="2016" name="Nat. Commun.">
        <title>Thousands of microbial genomes shed light on interconnected biogeochemical processes in an aquifer system.</title>
        <authorList>
            <person name="Anantharaman K."/>
            <person name="Brown C.T."/>
            <person name="Hug L.A."/>
            <person name="Sharon I."/>
            <person name="Castelle C.J."/>
            <person name="Probst A.J."/>
            <person name="Thomas B.C."/>
            <person name="Singh A."/>
            <person name="Wilkins M.J."/>
            <person name="Karaoz U."/>
            <person name="Brodie E.L."/>
            <person name="Williams K.H."/>
            <person name="Hubbard S.S."/>
            <person name="Banfield J.F."/>
        </authorList>
    </citation>
    <scope>NUCLEOTIDE SEQUENCE [LARGE SCALE GENOMIC DNA]</scope>
</reference>
<dbReference type="InterPro" id="IPR050763">
    <property type="entry name" value="ABC_transporter_ATP-binding"/>
</dbReference>
<dbReference type="Pfam" id="PF13732">
    <property type="entry name" value="DrrA1-3_C"/>
    <property type="match status" value="1"/>
</dbReference>
<dbReference type="GO" id="GO:0005524">
    <property type="term" value="F:ATP binding"/>
    <property type="evidence" value="ECO:0007669"/>
    <property type="project" value="UniProtKB-KW"/>
</dbReference>
<dbReference type="InterPro" id="IPR027417">
    <property type="entry name" value="P-loop_NTPase"/>
</dbReference>
<evidence type="ECO:0000256" key="6">
    <source>
        <dbReference type="ARBA" id="ARBA00022967"/>
    </source>
</evidence>
<dbReference type="Proteomes" id="UP000178520">
    <property type="component" value="Unassembled WGS sequence"/>
</dbReference>
<feature type="domain" description="ABC transporter" evidence="9">
    <location>
        <begin position="2"/>
        <end position="233"/>
    </location>
</feature>
<organism evidence="10 11">
    <name type="scientific">Candidatus Yanofskybacteria bacterium RIFCSPHIGHO2_01_FULL_41_21</name>
    <dbReference type="NCBI Taxonomy" id="1802660"/>
    <lineage>
        <taxon>Bacteria</taxon>
        <taxon>Candidatus Yanofskyibacteriota</taxon>
    </lineage>
</organism>
<proteinExistence type="inferred from homology"/>
<dbReference type="AlphaFoldDB" id="A0A1F8EB27"/>
<evidence type="ECO:0000259" key="9">
    <source>
        <dbReference type="PROSITE" id="PS50893"/>
    </source>
</evidence>
<keyword evidence="6" id="KW-1278">Translocase</keyword>
<dbReference type="GO" id="GO:0016887">
    <property type="term" value="F:ATP hydrolysis activity"/>
    <property type="evidence" value="ECO:0007669"/>
    <property type="project" value="InterPro"/>
</dbReference>
<evidence type="ECO:0000256" key="5">
    <source>
        <dbReference type="ARBA" id="ARBA00022840"/>
    </source>
</evidence>
<dbReference type="STRING" id="1802660.A2735_00915"/>
<dbReference type="PROSITE" id="PS50893">
    <property type="entry name" value="ABC_TRANSPORTER_2"/>
    <property type="match status" value="1"/>
</dbReference>
<dbReference type="PANTHER" id="PTHR42711:SF19">
    <property type="entry name" value="DOXORUBICIN RESISTANCE ATP-BINDING PROTEIN DRRA"/>
    <property type="match status" value="1"/>
</dbReference>
<comment type="subcellular location">
    <subcellularLocation>
        <location evidence="1">Cell membrane</location>
        <topology evidence="1">Peripheral membrane protein</topology>
        <orientation evidence="1">Cytoplasmic side</orientation>
    </subcellularLocation>
</comment>
<dbReference type="InterPro" id="IPR017871">
    <property type="entry name" value="ABC_transporter-like_CS"/>
</dbReference>
<keyword evidence="4" id="KW-0547">Nucleotide-binding</keyword>
<dbReference type="EMBL" id="MGJA01000006">
    <property type="protein sequence ID" value="OGM97950.1"/>
    <property type="molecule type" value="Genomic_DNA"/>
</dbReference>
<evidence type="ECO:0000256" key="4">
    <source>
        <dbReference type="ARBA" id="ARBA00022741"/>
    </source>
</evidence>
<evidence type="ECO:0000256" key="8">
    <source>
        <dbReference type="ARBA" id="ARBA00049985"/>
    </source>
</evidence>
<comment type="similarity">
    <text evidence="8">Belongs to the ABC transporter superfamily. Drug exporter-1 (DrugE1) (TC 3.A.1.105) family.</text>
</comment>
<keyword evidence="2" id="KW-0813">Transport</keyword>
<dbReference type="SMART" id="SM00382">
    <property type="entry name" value="AAA"/>
    <property type="match status" value="1"/>
</dbReference>
<name>A0A1F8EB27_9BACT</name>
<dbReference type="InterPro" id="IPR005894">
    <property type="entry name" value="DrrA"/>
</dbReference>
<dbReference type="GO" id="GO:0043215">
    <property type="term" value="P:daunorubicin transport"/>
    <property type="evidence" value="ECO:0007669"/>
    <property type="project" value="InterPro"/>
</dbReference>
<evidence type="ECO:0000256" key="2">
    <source>
        <dbReference type="ARBA" id="ARBA00022448"/>
    </source>
</evidence>
<keyword evidence="5 10" id="KW-0067">ATP-binding</keyword>
<dbReference type="GO" id="GO:0005886">
    <property type="term" value="C:plasma membrane"/>
    <property type="evidence" value="ECO:0007669"/>
    <property type="project" value="UniProtKB-SubCell"/>
</dbReference>
<evidence type="ECO:0000313" key="10">
    <source>
        <dbReference type="EMBL" id="OGM97950.1"/>
    </source>
</evidence>
<dbReference type="InterPro" id="IPR003439">
    <property type="entry name" value="ABC_transporter-like_ATP-bd"/>
</dbReference>
<sequence>MVTVRNISKIYNKTIKALDNISLDVKRGSVTALLGPNGAGKTTLVRILATLLTPEHGSARVAGFDIIRDAQKLRSVIGLAGQYAAVDESLTGRENLEMVGRLYHLSALSARQRAEELLQQFDLDDAGDRILKTYSGGMRRRLDLAASLVVRPQILFLDEPTTGLDPRGRFALWHVIRELVKDGTTVLLTTQYMEEADQLANKIFVIDRGSIIAQGTADELKKQVGGDVLELHVADRSFINEAVGVITQFGNEVPHINEDTNIITMAVTGGTSVLVDVVRKFDVANIKINDIVLRRPSLDDVFLTLTGHTAE</sequence>
<keyword evidence="3" id="KW-1003">Cell membrane</keyword>
<dbReference type="GO" id="GO:1900753">
    <property type="term" value="P:doxorubicin transport"/>
    <property type="evidence" value="ECO:0007669"/>
    <property type="project" value="InterPro"/>
</dbReference>
<evidence type="ECO:0000313" key="11">
    <source>
        <dbReference type="Proteomes" id="UP000178520"/>
    </source>
</evidence>
<protein>
    <submittedName>
        <fullName evidence="10">Daunorubicin/doxorubicin resistance ABC transporter ATP-binding protein DrrA</fullName>
    </submittedName>
</protein>
<dbReference type="Pfam" id="PF00005">
    <property type="entry name" value="ABC_tran"/>
    <property type="match status" value="1"/>
</dbReference>
<dbReference type="PROSITE" id="PS00211">
    <property type="entry name" value="ABC_TRANSPORTER_1"/>
    <property type="match status" value="1"/>
</dbReference>
<evidence type="ECO:0000256" key="1">
    <source>
        <dbReference type="ARBA" id="ARBA00004413"/>
    </source>
</evidence>
<evidence type="ECO:0000256" key="7">
    <source>
        <dbReference type="ARBA" id="ARBA00023136"/>
    </source>
</evidence>
<dbReference type="NCBIfam" id="TIGR01188">
    <property type="entry name" value="drrA"/>
    <property type="match status" value="1"/>
</dbReference>
<dbReference type="InterPro" id="IPR003593">
    <property type="entry name" value="AAA+_ATPase"/>
</dbReference>
<comment type="caution">
    <text evidence="10">The sequence shown here is derived from an EMBL/GenBank/DDBJ whole genome shotgun (WGS) entry which is preliminary data.</text>
</comment>